<dbReference type="GO" id="GO:0005730">
    <property type="term" value="C:nucleolus"/>
    <property type="evidence" value="ECO:0007669"/>
    <property type="project" value="UniProtKB-SubCell"/>
</dbReference>
<dbReference type="PANTHER" id="PTHR11953">
    <property type="entry name" value="EXOSOME COMPLEX COMPONENT"/>
    <property type="match status" value="1"/>
</dbReference>
<dbReference type="GO" id="GO:0071051">
    <property type="term" value="P:poly(A)-dependent snoRNA 3'-end processing"/>
    <property type="evidence" value="ECO:0007669"/>
    <property type="project" value="TreeGrafter"/>
</dbReference>
<organism evidence="11 12">
    <name type="scientific">Paralvinella palmiformis</name>
    <dbReference type="NCBI Taxonomy" id="53620"/>
    <lineage>
        <taxon>Eukaryota</taxon>
        <taxon>Metazoa</taxon>
        <taxon>Spiralia</taxon>
        <taxon>Lophotrochozoa</taxon>
        <taxon>Annelida</taxon>
        <taxon>Polychaeta</taxon>
        <taxon>Sedentaria</taxon>
        <taxon>Canalipalpata</taxon>
        <taxon>Terebellida</taxon>
        <taxon>Terebelliformia</taxon>
        <taxon>Alvinellidae</taxon>
        <taxon>Paralvinella</taxon>
    </lineage>
</organism>
<feature type="domain" description="Exoribonuclease phosphorolytic" evidence="10">
    <location>
        <begin position="155"/>
        <end position="218"/>
    </location>
</feature>
<evidence type="ECO:0000313" key="11">
    <source>
        <dbReference type="EMBL" id="KAK2143486.1"/>
    </source>
</evidence>
<dbReference type="InterPro" id="IPR001247">
    <property type="entry name" value="ExoRNase_PH_dom1"/>
</dbReference>
<keyword evidence="4" id="KW-0963">Cytoplasm</keyword>
<dbReference type="InterPro" id="IPR027408">
    <property type="entry name" value="PNPase/RNase_PH_dom_sf"/>
</dbReference>
<feature type="domain" description="Exoribonuclease phosphorolytic" evidence="9">
    <location>
        <begin position="21"/>
        <end position="152"/>
    </location>
</feature>
<comment type="similarity">
    <text evidence="3">Belongs to the RNase PH family.</text>
</comment>
<keyword evidence="5" id="KW-0271">Exosome</keyword>
<dbReference type="Pfam" id="PF03725">
    <property type="entry name" value="RNase_PH_C"/>
    <property type="match status" value="1"/>
</dbReference>
<comment type="subcellular location">
    <subcellularLocation>
        <location evidence="1">Cytoplasm</location>
    </subcellularLocation>
    <subcellularLocation>
        <location evidence="2">Nucleus</location>
        <location evidence="2">Nucleolus</location>
    </subcellularLocation>
</comment>
<comment type="function">
    <text evidence="6">Non-catalytic component of the RNA exosome complex which has 3'-&gt;5' exoribonuclease activity and participates in a multitude of cellular RNA processing and degradation events.</text>
</comment>
<dbReference type="GO" id="GO:0000177">
    <property type="term" value="C:cytoplasmic exosome (RNase complex)"/>
    <property type="evidence" value="ECO:0007669"/>
    <property type="project" value="TreeGrafter"/>
</dbReference>
<proteinExistence type="inferred from homology"/>
<dbReference type="GO" id="GO:0000176">
    <property type="term" value="C:nuclear exosome (RNase complex)"/>
    <property type="evidence" value="ECO:0007669"/>
    <property type="project" value="TreeGrafter"/>
</dbReference>
<evidence type="ECO:0000256" key="8">
    <source>
        <dbReference type="ARBA" id="ARBA00073078"/>
    </source>
</evidence>
<dbReference type="SUPFAM" id="SSF54211">
    <property type="entry name" value="Ribosomal protein S5 domain 2-like"/>
    <property type="match status" value="1"/>
</dbReference>
<evidence type="ECO:0000256" key="5">
    <source>
        <dbReference type="ARBA" id="ARBA00022835"/>
    </source>
</evidence>
<keyword evidence="12" id="KW-1185">Reference proteome</keyword>
<gene>
    <name evidence="11" type="ORF">LSH36_838g01082</name>
</gene>
<dbReference type="SUPFAM" id="SSF55666">
    <property type="entry name" value="Ribonuclease PH domain 2-like"/>
    <property type="match status" value="1"/>
</dbReference>
<evidence type="ECO:0000256" key="1">
    <source>
        <dbReference type="ARBA" id="ARBA00004496"/>
    </source>
</evidence>
<dbReference type="InterPro" id="IPR015847">
    <property type="entry name" value="ExoRNase_PH_dom2"/>
</dbReference>
<evidence type="ECO:0000256" key="4">
    <source>
        <dbReference type="ARBA" id="ARBA00022490"/>
    </source>
</evidence>
<comment type="subunit">
    <text evidence="7">Component of the RNA exosome complex.</text>
</comment>
<evidence type="ECO:0000256" key="7">
    <source>
        <dbReference type="ARBA" id="ARBA00062379"/>
    </source>
</evidence>
<protein>
    <recommendedName>
        <fullName evidence="8">Putative exosome complex component RRP41</fullName>
    </recommendedName>
</protein>
<dbReference type="FunFam" id="3.30.230.70:FF:000004">
    <property type="entry name" value="Exosome complex component Rrp41"/>
    <property type="match status" value="1"/>
</dbReference>
<dbReference type="InterPro" id="IPR036345">
    <property type="entry name" value="ExoRNase_PH_dom2_sf"/>
</dbReference>
<dbReference type="InterPro" id="IPR020568">
    <property type="entry name" value="Ribosomal_Su5_D2-typ_SF"/>
</dbReference>
<dbReference type="CDD" id="cd11370">
    <property type="entry name" value="RNase_PH_RRP41"/>
    <property type="match status" value="1"/>
</dbReference>
<dbReference type="GO" id="GO:0003723">
    <property type="term" value="F:RNA binding"/>
    <property type="evidence" value="ECO:0007669"/>
    <property type="project" value="TreeGrafter"/>
</dbReference>
<evidence type="ECO:0000259" key="10">
    <source>
        <dbReference type="Pfam" id="PF03725"/>
    </source>
</evidence>
<evidence type="ECO:0000256" key="3">
    <source>
        <dbReference type="ARBA" id="ARBA00006678"/>
    </source>
</evidence>
<dbReference type="Pfam" id="PF01138">
    <property type="entry name" value="RNase_PH"/>
    <property type="match status" value="1"/>
</dbReference>
<dbReference type="AlphaFoldDB" id="A0AAD9MTQ0"/>
<reference evidence="11" key="1">
    <citation type="journal article" date="2023" name="Mol. Biol. Evol.">
        <title>Third-Generation Sequencing Reveals the Adaptive Role of the Epigenome in Three Deep-Sea Polychaetes.</title>
        <authorList>
            <person name="Perez M."/>
            <person name="Aroh O."/>
            <person name="Sun Y."/>
            <person name="Lan Y."/>
            <person name="Juniper S.K."/>
            <person name="Young C.R."/>
            <person name="Angers B."/>
            <person name="Qian P.Y."/>
        </authorList>
    </citation>
    <scope>NUCLEOTIDE SEQUENCE</scope>
    <source>
        <strain evidence="11">P08H-3</strain>
    </source>
</reference>
<name>A0AAD9MTQ0_9ANNE</name>
<dbReference type="Proteomes" id="UP001208570">
    <property type="component" value="Unassembled WGS sequence"/>
</dbReference>
<dbReference type="GO" id="GO:0071028">
    <property type="term" value="P:nuclear mRNA surveillance"/>
    <property type="evidence" value="ECO:0007669"/>
    <property type="project" value="TreeGrafter"/>
</dbReference>
<evidence type="ECO:0000256" key="2">
    <source>
        <dbReference type="ARBA" id="ARBA00004604"/>
    </source>
</evidence>
<sequence length="247" mass="27218">MASLDLLSDQGFRIDGRRPKELRKIQTKLGVFAQADGSAYIEQGNTKVLAAVYGPHEVRGGKSKVLHDKALLNCQYSMAVFSSGERKRRPRGDRKSMEMTQHLQQTFEAAILTHLYPKSQIDIFVEVLQSDGGNYCASVNAATLAVIDAGLPMKDYITACSASIVNDTPIVDINNFEESAGNLEILIAVLPKSSQIVFMEMNGKLHEDHLEKVIDMAMMGCSDVYDILDQSVRDHVSHLSSALCLNK</sequence>
<dbReference type="GO" id="GO:0016075">
    <property type="term" value="P:rRNA catabolic process"/>
    <property type="evidence" value="ECO:0007669"/>
    <property type="project" value="TreeGrafter"/>
</dbReference>
<dbReference type="EMBL" id="JAODUP010000838">
    <property type="protein sequence ID" value="KAK2143486.1"/>
    <property type="molecule type" value="Genomic_DNA"/>
</dbReference>
<dbReference type="Gene3D" id="3.30.230.70">
    <property type="entry name" value="GHMP Kinase, N-terminal domain"/>
    <property type="match status" value="1"/>
</dbReference>
<dbReference type="PANTHER" id="PTHR11953:SF0">
    <property type="entry name" value="EXOSOME COMPLEX COMPONENT RRP41"/>
    <property type="match status" value="1"/>
</dbReference>
<comment type="caution">
    <text evidence="11">The sequence shown here is derived from an EMBL/GenBank/DDBJ whole genome shotgun (WGS) entry which is preliminary data.</text>
</comment>
<evidence type="ECO:0000259" key="9">
    <source>
        <dbReference type="Pfam" id="PF01138"/>
    </source>
</evidence>
<accession>A0AAD9MTQ0</accession>
<evidence type="ECO:0000313" key="12">
    <source>
        <dbReference type="Proteomes" id="UP001208570"/>
    </source>
</evidence>
<evidence type="ECO:0000256" key="6">
    <source>
        <dbReference type="ARBA" id="ARBA00058393"/>
    </source>
</evidence>
<dbReference type="InterPro" id="IPR050080">
    <property type="entry name" value="RNase_PH"/>
</dbReference>
<dbReference type="GO" id="GO:0034475">
    <property type="term" value="P:U4 snRNA 3'-end processing"/>
    <property type="evidence" value="ECO:0007669"/>
    <property type="project" value="TreeGrafter"/>
</dbReference>